<dbReference type="EMBL" id="CAXAMM010007836">
    <property type="protein sequence ID" value="CAK9015542.1"/>
    <property type="molecule type" value="Genomic_DNA"/>
</dbReference>
<accession>A0ABP0JMA5</accession>
<comment type="similarity">
    <text evidence="1">Belongs to the glycosyltransferase 15 family.</text>
</comment>
<name>A0ABP0JMA5_9DINO</name>
<dbReference type="SUPFAM" id="SSF53448">
    <property type="entry name" value="Nucleotide-diphospho-sugar transferases"/>
    <property type="match status" value="1"/>
</dbReference>
<protein>
    <submittedName>
        <fullName evidence="3">2-mannosyltransferase homolog 3</fullName>
    </submittedName>
</protein>
<proteinExistence type="inferred from homology"/>
<keyword evidence="2" id="KW-0808">Transferase</keyword>
<dbReference type="Proteomes" id="UP001642464">
    <property type="component" value="Unassembled WGS sequence"/>
</dbReference>
<dbReference type="InterPro" id="IPR002685">
    <property type="entry name" value="Glyco_trans_15"/>
</dbReference>
<sequence>MTGDATCESDPLWFQVKKKLYVFLRVARQQRLDIARAASVAEGVGTEDLDRCPYGSLSISLFLHVVLSWSQTLRMQDVSRELLSEVLKAPWSHLLAARWPVFEILSNLSLVLGPKEDACTQLWVHVPDLVKAQLGAGTSLAAVALLQSLEELPEELCPLATATATLALHKATSQPELLQLAQKQAGENWPTNFVQSAWPALQLLWNMESQMVSGWILQHLTLQGTVVYINFFPEDISRSRIIEKSIDTLQKYWFEHSRWPITVFTDSASSRNQELRLRRQFPQLEFQVALINESDLQWPMSPHQCSTGYRRAARFTAGPLWMHQALGNFSHVMLIDTEFELTYPVPWDPLQRIFEEQVQLGYWQAHYEGSWNRTMYLTEVSRQFMQERNLIPKIPELVSYWWDETEVPGGSLPVNIYGCLFAGSMSFFRSELYQSYFQELDRWPGFDEHCWSPQSILAIAAAFFLSHNTVAEIWVFGRHQNSSKTPDGGWNDS</sequence>
<dbReference type="InterPro" id="IPR029044">
    <property type="entry name" value="Nucleotide-diphossugar_trans"/>
</dbReference>
<organism evidence="3 4">
    <name type="scientific">Durusdinium trenchii</name>
    <dbReference type="NCBI Taxonomy" id="1381693"/>
    <lineage>
        <taxon>Eukaryota</taxon>
        <taxon>Sar</taxon>
        <taxon>Alveolata</taxon>
        <taxon>Dinophyceae</taxon>
        <taxon>Suessiales</taxon>
        <taxon>Symbiodiniaceae</taxon>
        <taxon>Durusdinium</taxon>
    </lineage>
</organism>
<dbReference type="PANTHER" id="PTHR31121:SF6">
    <property type="entry name" value="ALPHA-1,2 MANNOSYLTRANSFERASE KTR1"/>
    <property type="match status" value="1"/>
</dbReference>
<gene>
    <name evidence="3" type="ORF">SCF082_LOCUS12808</name>
</gene>
<keyword evidence="4" id="KW-1185">Reference proteome</keyword>
<evidence type="ECO:0000313" key="3">
    <source>
        <dbReference type="EMBL" id="CAK9015542.1"/>
    </source>
</evidence>
<dbReference type="Gene3D" id="3.90.550.10">
    <property type="entry name" value="Spore Coat Polysaccharide Biosynthesis Protein SpsA, Chain A"/>
    <property type="match status" value="1"/>
</dbReference>
<evidence type="ECO:0000256" key="2">
    <source>
        <dbReference type="ARBA" id="ARBA00022679"/>
    </source>
</evidence>
<evidence type="ECO:0000256" key="1">
    <source>
        <dbReference type="ARBA" id="ARBA00007677"/>
    </source>
</evidence>
<dbReference type="Pfam" id="PF01793">
    <property type="entry name" value="Glyco_transf_15"/>
    <property type="match status" value="1"/>
</dbReference>
<comment type="caution">
    <text evidence="3">The sequence shown here is derived from an EMBL/GenBank/DDBJ whole genome shotgun (WGS) entry which is preliminary data.</text>
</comment>
<reference evidence="3 4" key="1">
    <citation type="submission" date="2024-02" db="EMBL/GenBank/DDBJ databases">
        <authorList>
            <person name="Chen Y."/>
            <person name="Shah S."/>
            <person name="Dougan E. K."/>
            <person name="Thang M."/>
            <person name="Chan C."/>
        </authorList>
    </citation>
    <scope>NUCLEOTIDE SEQUENCE [LARGE SCALE GENOMIC DNA]</scope>
</reference>
<evidence type="ECO:0000313" key="4">
    <source>
        <dbReference type="Proteomes" id="UP001642464"/>
    </source>
</evidence>
<dbReference type="PANTHER" id="PTHR31121">
    <property type="entry name" value="ALPHA-1,2 MANNOSYLTRANSFERASE KTR1"/>
    <property type="match status" value="1"/>
</dbReference>